<dbReference type="InterPro" id="IPR023631">
    <property type="entry name" value="Amidase_dom"/>
</dbReference>
<dbReference type="InterPro" id="IPR020556">
    <property type="entry name" value="Amidase_CS"/>
</dbReference>
<evidence type="ECO:0000259" key="1">
    <source>
        <dbReference type="Pfam" id="PF01425"/>
    </source>
</evidence>
<evidence type="ECO:0000313" key="3">
    <source>
        <dbReference type="EMBL" id="SOE52382.1"/>
    </source>
</evidence>
<dbReference type="STRING" id="1851544.ODI_00908"/>
<feature type="domain" description="Amidase" evidence="1">
    <location>
        <begin position="26"/>
        <end position="448"/>
    </location>
</feature>
<dbReference type="EMBL" id="LT907988">
    <property type="protein sequence ID" value="SOE52382.1"/>
    <property type="molecule type" value="Genomic_DNA"/>
</dbReference>
<protein>
    <submittedName>
        <fullName evidence="2">Aspartyl-tRNA(Asn) amidotransferase subunit A @ Glutamyl-tRNA(Gln) amidotransferase subunit A</fullName>
        <ecNumber evidence="2">6.3.5.6</ecNumber>
        <ecNumber evidence="2">6.3.5.7</ecNumber>
    </submittedName>
</protein>
<dbReference type="GO" id="GO:0050566">
    <property type="term" value="F:asparaginyl-tRNA synthase (glutamine-hydrolyzing) activity"/>
    <property type="evidence" value="ECO:0007669"/>
    <property type="project" value="UniProtKB-EC"/>
</dbReference>
<dbReference type="EC" id="6.3.5.7" evidence="2"/>
<accession>A0A1C3K5M4</accession>
<dbReference type="EC" id="6.3.5.6" evidence="2"/>
<evidence type="ECO:0000313" key="2">
    <source>
        <dbReference type="EMBL" id="SBT26783.1"/>
    </source>
</evidence>
<dbReference type="GO" id="GO:0016740">
    <property type="term" value="F:transferase activity"/>
    <property type="evidence" value="ECO:0007669"/>
    <property type="project" value="UniProtKB-KW"/>
</dbReference>
<dbReference type="PANTHER" id="PTHR11895">
    <property type="entry name" value="TRANSAMIDASE"/>
    <property type="match status" value="1"/>
</dbReference>
<sequence>MNDAVFHPIEQLSGLLAQGKLSARALTRAYLDRIERYNDTLNAYVAVYSEDALRQAEAADTRRGMGLALGPLDGIPLAVKDLCGLAGRPLTAGSRTLAGQTAATTATAMEKLLGAGAVILGHAQMVEYAFGAWGVNPLLGTPRNPWDAAVHRVPGGSSSGSGVAVAAGLAAAAIGSDTGGSIRTPSMLNGITGLKLSAGRVSLAGCVDLCHTLDTLGPMARSAWDAALLAGVMAGADPKDPRTLHTPQPPIVARRAPGLPRPLSGKVITTIALGSLPHALAPAFAQAYAETAAHLRGLGATVHERPLPFDLRHMMDCVGQIISCEGYSLYDAVVRDASTPMGNAVRQRMLAAESASARDYLRLQIAHRHACDTWLDWMRDTDALLMPGLPITAAPLEGLDESSTALSIYTRPANFLGACALALPAGFADGLPLAVQLYGKPADESAVLEIGVALQDVTDWHLRHPAL</sequence>
<dbReference type="Gene3D" id="3.90.1300.10">
    <property type="entry name" value="Amidase signature (AS) domain"/>
    <property type="match status" value="1"/>
</dbReference>
<dbReference type="Proteomes" id="UP000078558">
    <property type="component" value="Chromosome I"/>
</dbReference>
<dbReference type="OrthoDB" id="112488at2"/>
<dbReference type="SUPFAM" id="SSF75304">
    <property type="entry name" value="Amidase signature (AS) enzymes"/>
    <property type="match status" value="1"/>
</dbReference>
<dbReference type="PANTHER" id="PTHR11895:SF176">
    <property type="entry name" value="AMIDASE AMID-RELATED"/>
    <property type="match status" value="1"/>
</dbReference>
<reference evidence="2 4" key="1">
    <citation type="submission" date="2016-06" db="EMBL/GenBank/DDBJ databases">
        <authorList>
            <person name="Kjaerup R.B."/>
            <person name="Dalgaard T.S."/>
            <person name="Juul-Madsen H.R."/>
        </authorList>
    </citation>
    <scope>NUCLEOTIDE SEQUENCE [LARGE SCALE GENOMIC DNA]</scope>
    <source>
        <strain evidence="2">Orrdi1</strain>
    </source>
</reference>
<dbReference type="InterPro" id="IPR000120">
    <property type="entry name" value="Amidase"/>
</dbReference>
<keyword evidence="2" id="KW-0808">Transferase</keyword>
<dbReference type="KEGG" id="odi:ODI_R4130"/>
<keyword evidence="2" id="KW-0436">Ligase</keyword>
<dbReference type="Pfam" id="PF01425">
    <property type="entry name" value="Amidase"/>
    <property type="match status" value="1"/>
</dbReference>
<dbReference type="PROSITE" id="PS00571">
    <property type="entry name" value="AMIDASES"/>
    <property type="match status" value="1"/>
</dbReference>
<proteinExistence type="predicted"/>
<dbReference type="GO" id="GO:0050567">
    <property type="term" value="F:glutaminyl-tRNA synthase (glutamine-hydrolyzing) activity"/>
    <property type="evidence" value="ECO:0007669"/>
    <property type="project" value="UniProtKB-EC"/>
</dbReference>
<reference evidence="3 4" key="2">
    <citation type="submission" date="2017-08" db="EMBL/GenBank/DDBJ databases">
        <authorList>
            <person name="de Groot N.N."/>
        </authorList>
    </citation>
    <scope>NUCLEOTIDE SEQUENCE [LARGE SCALE GENOMIC DNA]</scope>
    <source>
        <strain evidence="3">Orrdi1</strain>
    </source>
</reference>
<evidence type="ECO:0000313" key="4">
    <source>
        <dbReference type="Proteomes" id="UP000078558"/>
    </source>
</evidence>
<gene>
    <name evidence="2" type="ORF">ODI_00908</name>
    <name evidence="3" type="ORF">ODI_R4130</name>
</gene>
<dbReference type="AlphaFoldDB" id="A0A1C3K5M4"/>
<dbReference type="EMBL" id="FLRC01000044">
    <property type="protein sequence ID" value="SBT26783.1"/>
    <property type="molecule type" value="Genomic_DNA"/>
</dbReference>
<dbReference type="RefSeq" id="WP_067757203.1">
    <property type="nucleotide sequence ID" value="NZ_LT907988.1"/>
</dbReference>
<organism evidence="2 4">
    <name type="scientific">Orrella dioscoreae</name>
    <dbReference type="NCBI Taxonomy" id="1851544"/>
    <lineage>
        <taxon>Bacteria</taxon>
        <taxon>Pseudomonadati</taxon>
        <taxon>Pseudomonadota</taxon>
        <taxon>Betaproteobacteria</taxon>
        <taxon>Burkholderiales</taxon>
        <taxon>Alcaligenaceae</taxon>
        <taxon>Orrella</taxon>
    </lineage>
</organism>
<name>A0A1C3K5M4_9BURK</name>
<keyword evidence="4" id="KW-1185">Reference proteome</keyword>
<dbReference type="InterPro" id="IPR036928">
    <property type="entry name" value="AS_sf"/>
</dbReference>